<comment type="caution">
    <text evidence="1">The sequence shown here is derived from an EMBL/GenBank/DDBJ whole genome shotgun (WGS) entry which is preliminary data.</text>
</comment>
<organism evidence="1 2">
    <name type="scientific">Parelaphostrongylus tenuis</name>
    <name type="common">Meningeal worm</name>
    <dbReference type="NCBI Taxonomy" id="148309"/>
    <lineage>
        <taxon>Eukaryota</taxon>
        <taxon>Metazoa</taxon>
        <taxon>Ecdysozoa</taxon>
        <taxon>Nematoda</taxon>
        <taxon>Chromadorea</taxon>
        <taxon>Rhabditida</taxon>
        <taxon>Rhabditina</taxon>
        <taxon>Rhabditomorpha</taxon>
        <taxon>Strongyloidea</taxon>
        <taxon>Metastrongylidae</taxon>
        <taxon>Parelaphostrongylus</taxon>
    </lineage>
</organism>
<gene>
    <name evidence="1" type="ORF">KIN20_029460</name>
</gene>
<accession>A0AAD5WFK9</accession>
<evidence type="ECO:0000313" key="1">
    <source>
        <dbReference type="EMBL" id="KAJ1368345.1"/>
    </source>
</evidence>
<evidence type="ECO:0000313" key="2">
    <source>
        <dbReference type="Proteomes" id="UP001196413"/>
    </source>
</evidence>
<sequence>MADDIPPCWKKITVEVITYMLLLCSPETKFDDIRSEYGLELDGKPLHYMMSGRIGMTGVEYVKTALEKLHRLWRASPN</sequence>
<name>A0AAD5WFK9_PARTN</name>
<protein>
    <submittedName>
        <fullName evidence="1">Uncharacterized protein</fullName>
    </submittedName>
</protein>
<keyword evidence="2" id="KW-1185">Reference proteome</keyword>
<dbReference type="Proteomes" id="UP001196413">
    <property type="component" value="Unassembled WGS sequence"/>
</dbReference>
<reference evidence="1" key="1">
    <citation type="submission" date="2021-06" db="EMBL/GenBank/DDBJ databases">
        <title>Parelaphostrongylus tenuis whole genome reference sequence.</title>
        <authorList>
            <person name="Garwood T.J."/>
            <person name="Larsen P.A."/>
            <person name="Fountain-Jones N.M."/>
            <person name="Garbe J.R."/>
            <person name="Macchietto M.G."/>
            <person name="Kania S.A."/>
            <person name="Gerhold R.W."/>
            <person name="Richards J.E."/>
            <person name="Wolf T.M."/>
        </authorList>
    </citation>
    <scope>NUCLEOTIDE SEQUENCE</scope>
    <source>
        <strain evidence="1">MNPRO001-30</strain>
        <tissue evidence="1">Meninges</tissue>
    </source>
</reference>
<dbReference type="AlphaFoldDB" id="A0AAD5WFK9"/>
<dbReference type="EMBL" id="JAHQIW010006165">
    <property type="protein sequence ID" value="KAJ1368345.1"/>
    <property type="molecule type" value="Genomic_DNA"/>
</dbReference>
<proteinExistence type="predicted"/>